<dbReference type="GO" id="GO:0005975">
    <property type="term" value="P:carbohydrate metabolic process"/>
    <property type="evidence" value="ECO:0007669"/>
    <property type="project" value="InterPro"/>
</dbReference>
<dbReference type="SUPFAM" id="SSF74650">
    <property type="entry name" value="Galactose mutarotase-like"/>
    <property type="match status" value="1"/>
</dbReference>
<accession>A0A379ETQ5</accession>
<evidence type="ECO:0000256" key="3">
    <source>
        <dbReference type="ARBA" id="ARBA00023235"/>
    </source>
</evidence>
<feature type="active site" evidence="5">
    <location>
        <position position="154"/>
    </location>
</feature>
<dbReference type="GO" id="GO:0030246">
    <property type="term" value="F:carbohydrate binding"/>
    <property type="evidence" value="ECO:0007669"/>
    <property type="project" value="UniProtKB-UniRule"/>
</dbReference>
<dbReference type="EMBL" id="UGTV01000015">
    <property type="protein sequence ID" value="SUC09716.1"/>
    <property type="molecule type" value="Genomic_DNA"/>
</dbReference>
<keyword evidence="3 4" id="KW-0413">Isomerase</keyword>
<evidence type="ECO:0000256" key="4">
    <source>
        <dbReference type="PIRNR" id="PIRNR016020"/>
    </source>
</evidence>
<dbReference type="PANTHER" id="PTHR11122">
    <property type="entry name" value="APOSPORY-ASSOCIATED PROTEIN C-RELATED"/>
    <property type="match status" value="1"/>
</dbReference>
<sequence length="276" mass="31114">MKNPIQPQFIKHITPELSLYQYHQIPVIVLQHSVGTAQIALQGAHLFSWKPAGIEQDVIWLSEIELFQQGHAIRGGIPICYPWFGPVKSPSHGTARIRLWQLTDYQIEAQQVQLEFGLFSEDHLIEAKINMIFSQQCELIFTHYGQEIAQVALHSYFNIGDIQQIEVQGLPTTAVSNITKAQESVPSPRKISENVDSTYHIDNARTAIVDNALQRIITIEHHNASDVVLWNPWHKATSGMSESGYKTMVCVETGRISRELKQGDQVSAILKVRSVS</sequence>
<dbReference type="GO" id="GO:0047938">
    <property type="term" value="F:glucose-6-phosphate 1-epimerase activity"/>
    <property type="evidence" value="ECO:0007669"/>
    <property type="project" value="UniProtKB-UniRule"/>
</dbReference>
<dbReference type="InterPro" id="IPR011013">
    <property type="entry name" value="Gal_mutarotase_sf_dom"/>
</dbReference>
<name>A0A379ETQ5_9PAST</name>
<organism evidence="6 7">
    <name type="scientific">Pasteurella canis</name>
    <dbReference type="NCBI Taxonomy" id="753"/>
    <lineage>
        <taxon>Bacteria</taxon>
        <taxon>Pseudomonadati</taxon>
        <taxon>Pseudomonadota</taxon>
        <taxon>Gammaproteobacteria</taxon>
        <taxon>Pasteurellales</taxon>
        <taxon>Pasteurellaceae</taxon>
        <taxon>Pasteurella</taxon>
    </lineage>
</organism>
<evidence type="ECO:0000256" key="1">
    <source>
        <dbReference type="ARBA" id="ARBA00001096"/>
    </source>
</evidence>
<dbReference type="EC" id="5.1.3.15" evidence="4"/>
<evidence type="ECO:0000256" key="5">
    <source>
        <dbReference type="PIRSR" id="PIRSR016020-1"/>
    </source>
</evidence>
<dbReference type="InterPro" id="IPR014718">
    <property type="entry name" value="GH-type_carb-bd"/>
</dbReference>
<reference evidence="6 7" key="1">
    <citation type="submission" date="2018-06" db="EMBL/GenBank/DDBJ databases">
        <authorList>
            <consortium name="Pathogen Informatics"/>
            <person name="Doyle S."/>
        </authorList>
    </citation>
    <scope>NUCLEOTIDE SEQUENCE [LARGE SCALE GENOMIC DNA]</scope>
    <source>
        <strain evidence="6 7">NCTC11621</strain>
    </source>
</reference>
<dbReference type="CDD" id="cd09020">
    <property type="entry name" value="D-hex-6-P-epi_like"/>
    <property type="match status" value="1"/>
</dbReference>
<feature type="active site" evidence="5">
    <location>
        <position position="252"/>
    </location>
</feature>
<evidence type="ECO:0000313" key="7">
    <source>
        <dbReference type="Proteomes" id="UP000254704"/>
    </source>
</evidence>
<dbReference type="InterPro" id="IPR008183">
    <property type="entry name" value="Aldose_1/G6P_1-epimerase"/>
</dbReference>
<comment type="catalytic activity">
    <reaction evidence="1">
        <text>alpha-D-glucose 6-phosphate = beta-D-glucose 6-phosphate</text>
        <dbReference type="Rhea" id="RHEA:16249"/>
        <dbReference type="ChEBI" id="CHEBI:58225"/>
        <dbReference type="ChEBI" id="CHEBI:58247"/>
        <dbReference type="EC" id="5.1.3.15"/>
    </reaction>
</comment>
<dbReference type="RefSeq" id="WP_174694521.1">
    <property type="nucleotide sequence ID" value="NZ_UGTV01000015.1"/>
</dbReference>
<dbReference type="PANTHER" id="PTHR11122:SF13">
    <property type="entry name" value="GLUCOSE-6-PHOSPHATE 1-EPIMERASE"/>
    <property type="match status" value="1"/>
</dbReference>
<evidence type="ECO:0000313" key="6">
    <source>
        <dbReference type="EMBL" id="SUC09716.1"/>
    </source>
</evidence>
<protein>
    <recommendedName>
        <fullName evidence="4">Putative glucose-6-phosphate 1-epimerase</fullName>
        <ecNumber evidence="4">5.1.3.15</ecNumber>
    </recommendedName>
</protein>
<dbReference type="PIRSF" id="PIRSF016020">
    <property type="entry name" value="PHexose_mutarotase"/>
    <property type="match status" value="1"/>
</dbReference>
<dbReference type="Gene3D" id="2.70.98.10">
    <property type="match status" value="1"/>
</dbReference>
<proteinExistence type="inferred from homology"/>
<dbReference type="AlphaFoldDB" id="A0A379ETQ5"/>
<gene>
    <name evidence="6" type="primary">yeaD</name>
    <name evidence="6" type="ORF">NCTC11621_00736</name>
</gene>
<dbReference type="InterPro" id="IPR025532">
    <property type="entry name" value="G6P_1-epimerase"/>
</dbReference>
<dbReference type="Pfam" id="PF01263">
    <property type="entry name" value="Aldose_epim"/>
    <property type="match status" value="1"/>
</dbReference>
<comment type="similarity">
    <text evidence="2 4">Belongs to the glucose-6-phosphate 1-epimerase family.</text>
</comment>
<evidence type="ECO:0000256" key="2">
    <source>
        <dbReference type="ARBA" id="ARBA00005866"/>
    </source>
</evidence>
<dbReference type="Proteomes" id="UP000254704">
    <property type="component" value="Unassembled WGS sequence"/>
</dbReference>